<gene>
    <name evidence="2" type="ORF">BKK50_07535</name>
</gene>
<organism evidence="2 3">
    <name type="scientific">Rodentibacter rarus</name>
    <dbReference type="NCBI Taxonomy" id="1908260"/>
    <lineage>
        <taxon>Bacteria</taxon>
        <taxon>Pseudomonadati</taxon>
        <taxon>Pseudomonadota</taxon>
        <taxon>Gammaproteobacteria</taxon>
        <taxon>Pasteurellales</taxon>
        <taxon>Pasteurellaceae</taxon>
        <taxon>Rodentibacter</taxon>
    </lineage>
</organism>
<evidence type="ECO:0000313" key="2">
    <source>
        <dbReference type="EMBL" id="OOF42092.1"/>
    </source>
</evidence>
<accession>A0A1V3IKE5</accession>
<evidence type="ECO:0000313" key="3">
    <source>
        <dbReference type="Proteomes" id="UP000189433"/>
    </source>
</evidence>
<dbReference type="OrthoDB" id="5677821at2"/>
<protein>
    <recommendedName>
        <fullName evidence="4">DUF2393 domain-containing protein</fullName>
    </recommendedName>
</protein>
<feature type="chain" id="PRO_5012618132" description="DUF2393 domain-containing protein" evidence="1">
    <location>
        <begin position="24"/>
        <end position="164"/>
    </location>
</feature>
<evidence type="ECO:0000256" key="1">
    <source>
        <dbReference type="SAM" id="SignalP"/>
    </source>
</evidence>
<dbReference type="STRING" id="1908260.BKK50_07535"/>
<proteinExistence type="predicted"/>
<keyword evidence="3" id="KW-1185">Reference proteome</keyword>
<name>A0A1V3IKE5_9PAST</name>
<dbReference type="AlphaFoldDB" id="A0A1V3IKE5"/>
<keyword evidence="1" id="KW-0732">Signal</keyword>
<dbReference type="RefSeq" id="WP_077416895.1">
    <property type="nucleotide sequence ID" value="NZ_MLHI01000062.1"/>
</dbReference>
<dbReference type="EMBL" id="MLHJ01000068">
    <property type="protein sequence ID" value="OOF42092.1"/>
    <property type="molecule type" value="Genomic_DNA"/>
</dbReference>
<sequence length="164" mass="18354">MKNLKSFVIISMSALFLAINACAAPIKKDGTKAVSKKESAVEMKSVLQAVSIDVEARQLTVDQGGQALAVFKYVVTNIGNKPISGIQWLNAYVNKREVVHNQDMNVELTSPLMPGHSIAINLQIPFVQIQEKFRPLFMDSQSKIDVYPLDRIIRFSDQKVLHER</sequence>
<evidence type="ECO:0008006" key="4">
    <source>
        <dbReference type="Google" id="ProtNLM"/>
    </source>
</evidence>
<reference evidence="2 3" key="1">
    <citation type="submission" date="2016-10" db="EMBL/GenBank/DDBJ databases">
        <title>Rodentibacter gen. nov. and new species.</title>
        <authorList>
            <person name="Christensen H."/>
        </authorList>
    </citation>
    <scope>NUCLEOTIDE SEQUENCE [LARGE SCALE GENOMIC DNA]</scope>
    <source>
        <strain evidence="2 3">CCUG17206</strain>
    </source>
</reference>
<feature type="signal peptide" evidence="1">
    <location>
        <begin position="1"/>
        <end position="23"/>
    </location>
</feature>
<dbReference type="Proteomes" id="UP000189433">
    <property type="component" value="Unassembled WGS sequence"/>
</dbReference>
<comment type="caution">
    <text evidence="2">The sequence shown here is derived from an EMBL/GenBank/DDBJ whole genome shotgun (WGS) entry which is preliminary data.</text>
</comment>